<dbReference type="STRING" id="1454003.AW10_00452"/>
<evidence type="ECO:0000313" key="3">
    <source>
        <dbReference type="EMBL" id="EXI82666.1"/>
    </source>
</evidence>
<dbReference type="Proteomes" id="UP000021816">
    <property type="component" value="Unassembled WGS sequence"/>
</dbReference>
<dbReference type="PANTHER" id="PTHR36124:SF1">
    <property type="entry name" value="ER-BOUND OXYGENASE MPAB_MPAB'_RUBBER OXYGENASE CATALYTIC DOMAIN-CONTAINING PROTEIN"/>
    <property type="match status" value="1"/>
</dbReference>
<dbReference type="PATRIC" id="fig|1454003.3.peg.468"/>
<evidence type="ECO:0000256" key="1">
    <source>
        <dbReference type="SAM" id="MobiDB-lite"/>
    </source>
</evidence>
<proteinExistence type="predicted"/>
<dbReference type="InterPro" id="IPR046366">
    <property type="entry name" value="MPAB"/>
</dbReference>
<feature type="domain" description="ER-bound oxygenase mpaB/mpaB'/Rubber oxygenase catalytic" evidence="2">
    <location>
        <begin position="50"/>
        <end position="241"/>
    </location>
</feature>
<organism evidence="3 4">
    <name type="scientific">Candidatus Accumulibacter appositus</name>
    <dbReference type="NCBI Taxonomy" id="1454003"/>
    <lineage>
        <taxon>Bacteria</taxon>
        <taxon>Pseudomonadati</taxon>
        <taxon>Pseudomonadota</taxon>
        <taxon>Betaproteobacteria</taxon>
        <taxon>Candidatus Accumulibacter</taxon>
    </lineage>
</organism>
<dbReference type="EMBL" id="JEMX01000010">
    <property type="protein sequence ID" value="EXI82666.1"/>
    <property type="molecule type" value="Genomic_DNA"/>
</dbReference>
<gene>
    <name evidence="3" type="ORF">AW10_00452</name>
</gene>
<comment type="caution">
    <text evidence="3">The sequence shown here is derived from an EMBL/GenBank/DDBJ whole genome shotgun (WGS) entry which is preliminary data.</text>
</comment>
<sequence length="296" mass="33802">MTPKQEADTRRDCQTIARRLATITFPWDTTRALELALFRTFAAARIGGLLHASGEFERRPQKRYDDTDLLVSEIIENGCDSPRGAQAIARINVLHGRFRIANEDFLYVLSSFVFEPIRWNARFGWRLMTETETLAWFWFWRQVGERMSIRDIPEDYEEFARFSRQYEADNFCCTAASQSVALATRELFAAWFPALLRPLVRNSIHALLDPPLLAALALRPAPPWLAWLAEATLRTRARLLRWLPKRRQAKLRTQVPRPDYPGGYQIESLGPPPAARAAETPGPGCPFSGLNGATER</sequence>
<protein>
    <recommendedName>
        <fullName evidence="2">ER-bound oxygenase mpaB/mpaB'/Rubber oxygenase catalytic domain-containing protein</fullName>
    </recommendedName>
</protein>
<evidence type="ECO:0000313" key="4">
    <source>
        <dbReference type="Proteomes" id="UP000021816"/>
    </source>
</evidence>
<evidence type="ECO:0000259" key="2">
    <source>
        <dbReference type="Pfam" id="PF09995"/>
    </source>
</evidence>
<feature type="region of interest" description="Disordered" evidence="1">
    <location>
        <begin position="265"/>
        <end position="296"/>
    </location>
</feature>
<accession>A0A011P4U9</accession>
<dbReference type="GO" id="GO:0016491">
    <property type="term" value="F:oxidoreductase activity"/>
    <property type="evidence" value="ECO:0007669"/>
    <property type="project" value="InterPro"/>
</dbReference>
<dbReference type="PANTHER" id="PTHR36124">
    <property type="match status" value="1"/>
</dbReference>
<reference evidence="3 4" key="1">
    <citation type="submission" date="2014-02" db="EMBL/GenBank/DDBJ databases">
        <title>Expanding our view of genomic diversity in Candidatus Accumulibacter clades.</title>
        <authorList>
            <person name="Skennerton C.T."/>
            <person name="Barr J.J."/>
            <person name="Slater F.R."/>
            <person name="Bond P.L."/>
            <person name="Tyson G.W."/>
        </authorList>
    </citation>
    <scope>NUCLEOTIDE SEQUENCE [LARGE SCALE GENOMIC DNA]</scope>
    <source>
        <strain evidence="4">BA-92</strain>
    </source>
</reference>
<dbReference type="InterPro" id="IPR018713">
    <property type="entry name" value="MPAB/Lcp_cat_dom"/>
</dbReference>
<name>A0A011P4U9_9PROT</name>
<dbReference type="AlphaFoldDB" id="A0A011P4U9"/>
<dbReference type="Pfam" id="PF09995">
    <property type="entry name" value="MPAB_Lcp_cat"/>
    <property type="match status" value="1"/>
</dbReference>